<evidence type="ECO:0000313" key="2">
    <source>
        <dbReference type="Proteomes" id="UP000050741"/>
    </source>
</evidence>
<proteinExistence type="predicted"/>
<name>A0A183BV53_GLOPA</name>
<organism evidence="2 3">
    <name type="scientific">Globodera pallida</name>
    <name type="common">Potato cyst nematode worm</name>
    <name type="synonym">Heterodera pallida</name>
    <dbReference type="NCBI Taxonomy" id="36090"/>
    <lineage>
        <taxon>Eukaryota</taxon>
        <taxon>Metazoa</taxon>
        <taxon>Ecdysozoa</taxon>
        <taxon>Nematoda</taxon>
        <taxon>Chromadorea</taxon>
        <taxon>Rhabditida</taxon>
        <taxon>Tylenchina</taxon>
        <taxon>Tylenchomorpha</taxon>
        <taxon>Tylenchoidea</taxon>
        <taxon>Heteroderidae</taxon>
        <taxon>Heteroderinae</taxon>
        <taxon>Globodera</taxon>
    </lineage>
</organism>
<reference evidence="3" key="3">
    <citation type="submission" date="2016-06" db="UniProtKB">
        <authorList>
            <consortium name="WormBaseParasite"/>
        </authorList>
    </citation>
    <scope>IDENTIFICATION</scope>
</reference>
<dbReference type="AlphaFoldDB" id="A0A183BV53"/>
<reference evidence="2" key="2">
    <citation type="submission" date="2014-05" db="EMBL/GenBank/DDBJ databases">
        <title>The genome and life-stage specific transcriptomes of Globodera pallida elucidate key aspects of plant parasitism by a cyst nematode.</title>
        <authorList>
            <person name="Cotton J.A."/>
            <person name="Lilley C.J."/>
            <person name="Jones L.M."/>
            <person name="Kikuchi T."/>
            <person name="Reid A.J."/>
            <person name="Thorpe P."/>
            <person name="Tsai I.J."/>
            <person name="Beasley H."/>
            <person name="Blok V."/>
            <person name="Cock P.J.A."/>
            <person name="Van den Akker S.E."/>
            <person name="Holroyd N."/>
            <person name="Hunt M."/>
            <person name="Mantelin S."/>
            <person name="Naghra H."/>
            <person name="Pain A."/>
            <person name="Palomares-Rius J.E."/>
            <person name="Zarowiecki M."/>
            <person name="Berriman M."/>
            <person name="Jones J.T."/>
            <person name="Urwin P.E."/>
        </authorList>
    </citation>
    <scope>NUCLEOTIDE SEQUENCE [LARGE SCALE GENOMIC DNA]</scope>
    <source>
        <strain evidence="2">Lindley</strain>
    </source>
</reference>
<dbReference type="Proteomes" id="UP000050741">
    <property type="component" value="Unassembled WGS sequence"/>
</dbReference>
<reference evidence="2" key="1">
    <citation type="submission" date="2013-12" db="EMBL/GenBank/DDBJ databases">
        <authorList>
            <person name="Aslett M."/>
        </authorList>
    </citation>
    <scope>NUCLEOTIDE SEQUENCE [LARGE SCALE GENOMIC DNA]</scope>
    <source>
        <strain evidence="2">Lindley</strain>
    </source>
</reference>
<evidence type="ECO:0000256" key="1">
    <source>
        <dbReference type="SAM" id="MobiDB-lite"/>
    </source>
</evidence>
<keyword evidence="2" id="KW-1185">Reference proteome</keyword>
<feature type="compositionally biased region" description="Acidic residues" evidence="1">
    <location>
        <begin position="36"/>
        <end position="46"/>
    </location>
</feature>
<dbReference type="WBParaSite" id="GPLIN_000449000">
    <property type="protein sequence ID" value="GPLIN_000449000"/>
    <property type="gene ID" value="GPLIN_000449000"/>
</dbReference>
<accession>A0A183BV53</accession>
<sequence>MPTIVEETDRELVEQQQQMVGVETGVQFGRPGEGGDQMEDEEEEAEVKENEREERKQCDEWWTTANAGKKLHDKIFSNPQQFSIAPPMLQAAA</sequence>
<protein>
    <submittedName>
        <fullName evidence="3">Uncharacterized protein</fullName>
    </submittedName>
</protein>
<feature type="region of interest" description="Disordered" evidence="1">
    <location>
        <begin position="23"/>
        <end position="55"/>
    </location>
</feature>
<evidence type="ECO:0000313" key="3">
    <source>
        <dbReference type="WBParaSite" id="GPLIN_000449000"/>
    </source>
</evidence>